<evidence type="ECO:0000259" key="1">
    <source>
        <dbReference type="Pfam" id="PF04168"/>
    </source>
</evidence>
<dbReference type="Gene3D" id="3.30.1490.270">
    <property type="match status" value="1"/>
</dbReference>
<reference evidence="3 4" key="1">
    <citation type="submission" date="2022-12" db="EMBL/GenBank/DDBJ databases">
        <title>Chitinophagaceae gen. sp. nov., a new member of the family Chitinophagaceae, isolated from soil in a chemical factory.</title>
        <authorList>
            <person name="Ke Z."/>
        </authorList>
    </citation>
    <scope>NUCLEOTIDE SEQUENCE [LARGE SCALE GENOMIC DNA]</scope>
    <source>
        <strain evidence="3 4">LY-5</strain>
    </source>
</reference>
<feature type="domain" description="DUF403" evidence="1">
    <location>
        <begin position="495"/>
        <end position="822"/>
    </location>
</feature>
<evidence type="ECO:0000313" key="3">
    <source>
        <dbReference type="EMBL" id="MDA3614274.1"/>
    </source>
</evidence>
<accession>A0ABT4UHF1</accession>
<dbReference type="SUPFAM" id="SSF56059">
    <property type="entry name" value="Glutathione synthetase ATP-binding domain-like"/>
    <property type="match status" value="1"/>
</dbReference>
<dbReference type="PANTHER" id="PTHR34595:SF2">
    <property type="entry name" value="BLR2978 PROTEIN"/>
    <property type="match status" value="1"/>
</dbReference>
<keyword evidence="4" id="KW-1185">Reference proteome</keyword>
<feature type="domain" description="Circularly permuted ATP-grasp type 2" evidence="2">
    <location>
        <begin position="73"/>
        <end position="447"/>
    </location>
</feature>
<evidence type="ECO:0000259" key="2">
    <source>
        <dbReference type="Pfam" id="PF14403"/>
    </source>
</evidence>
<comment type="caution">
    <text evidence="3">The sequence shown here is derived from an EMBL/GenBank/DDBJ whole genome shotgun (WGS) entry which is preliminary data.</text>
</comment>
<evidence type="ECO:0000313" key="4">
    <source>
        <dbReference type="Proteomes" id="UP001210231"/>
    </source>
</evidence>
<protein>
    <submittedName>
        <fullName evidence="3">Circularly permuted type 2 ATP-grasp protein</fullName>
    </submittedName>
</protein>
<dbReference type="RefSeq" id="WP_407030602.1">
    <property type="nucleotide sequence ID" value="NZ_JAQGEF010000005.1"/>
</dbReference>
<dbReference type="Gene3D" id="3.40.50.11290">
    <property type="match status" value="1"/>
</dbReference>
<dbReference type="Pfam" id="PF04168">
    <property type="entry name" value="Alpha-E"/>
    <property type="match status" value="1"/>
</dbReference>
<gene>
    <name evidence="3" type="ORF">O3P16_05605</name>
</gene>
<name>A0ABT4UHF1_9BACT</name>
<dbReference type="EMBL" id="JAQGEF010000005">
    <property type="protein sequence ID" value="MDA3614274.1"/>
    <property type="molecule type" value="Genomic_DNA"/>
</dbReference>
<dbReference type="InterPro" id="IPR007296">
    <property type="entry name" value="DUF403"/>
</dbReference>
<dbReference type="Proteomes" id="UP001210231">
    <property type="component" value="Unassembled WGS sequence"/>
</dbReference>
<sequence length="833" mass="95884">MTTLNNNESEILNSVYNGDEHWQTFFNSFKSIAGDIEFKQQELNRLLKENGVTFNIYDDPEGVSRNWRLDVIPLLVDAKKWQFLESGLKQRATLLNLILKDIYGERKLLKDNIIPAELLYNHPGFIRECDGVMIRREHSLVIYSANMARSKDGRYWIVNDRTQSPSGYGYALENRLAFARGIPELFNDIKVRWLSPFFENLESGLNSISKTNKVNPKIVILTPGPGHESFFEHSYLASYLGFTLVQGKDLVVKDDYVWLKTMNGLERVDVILRRVNDLYCDPLELKQDSELGVPGLLNVVRCGNVSLANPIGSSVLESPGLMPFLGNACKYLLGEDLILPNIATWWCGHISEKEYVFNNIENLVIKRTHREGGKISTFDGSALSDIDKQSLIDQINLEPYCYVGQEKIDFEENPSYENGIVKNKHSIFRSFLVANKGEYHIMNGALALTNANDDTFLIKNQTSGISKDVWIMGQEPDVQRERKTLLGFKYRVNALPSHTAENLFWVGRYTERYLSLARFLQVVMQTKAEGNQLTHFSYKKAERTLLQALTHYSFTYPGFLTENGYDMLENPWPELRSLLLDNTRSGTLYYNFNLLKNSIYSVRDHWSNHTWRVLNNMQAIWEELNLGQEKSVQHYIHGLDGLITGCVAFIGLNRESISRDQGWTMLDMGRKIEQCLLLINMIRGLLIFKHNDDVEALLLQSFLESNENLMNYRYKYKAPLEMSLVLDLMLFDANNPRSLFHQVERIKYYAESLNDIQQAGPNITPEHEKIAFELYAHFKLGNVLELAIADNDTLIYKKLDDFLSEVYGLLNKLITVVSKTYFKHLQTTQMVAK</sequence>
<dbReference type="Pfam" id="PF14403">
    <property type="entry name" value="CP_ATPgrasp_2"/>
    <property type="match status" value="1"/>
</dbReference>
<dbReference type="InterPro" id="IPR051680">
    <property type="entry name" value="ATP-dep_Glu-Cys_Ligase-2"/>
</dbReference>
<proteinExistence type="predicted"/>
<dbReference type="InterPro" id="IPR025841">
    <property type="entry name" value="CP_ATPgrasp_2"/>
</dbReference>
<dbReference type="PANTHER" id="PTHR34595">
    <property type="entry name" value="BLR5612 PROTEIN"/>
    <property type="match status" value="1"/>
</dbReference>
<organism evidence="3 4">
    <name type="scientific">Polluticaenibacter yanchengensis</name>
    <dbReference type="NCBI Taxonomy" id="3014562"/>
    <lineage>
        <taxon>Bacteria</taxon>
        <taxon>Pseudomonadati</taxon>
        <taxon>Bacteroidota</taxon>
        <taxon>Chitinophagia</taxon>
        <taxon>Chitinophagales</taxon>
        <taxon>Chitinophagaceae</taxon>
        <taxon>Polluticaenibacter</taxon>
    </lineage>
</organism>